<evidence type="ECO:0000313" key="6">
    <source>
        <dbReference type="EMBL" id="SPO00008.1"/>
    </source>
</evidence>
<dbReference type="GO" id="GO:0008033">
    <property type="term" value="P:tRNA processing"/>
    <property type="evidence" value="ECO:0007669"/>
    <property type="project" value="UniProtKB-KW"/>
</dbReference>
<name>A0AAE8MV33_9PEZI</name>
<feature type="region of interest" description="Disordered" evidence="5">
    <location>
        <begin position="31"/>
        <end position="66"/>
    </location>
</feature>
<reference evidence="6" key="1">
    <citation type="submission" date="2018-03" db="EMBL/GenBank/DDBJ databases">
        <authorList>
            <person name="Guldener U."/>
        </authorList>
    </citation>
    <scope>NUCLEOTIDE SEQUENCE</scope>
</reference>
<comment type="caution">
    <text evidence="6">The sequence shown here is derived from an EMBL/GenBank/DDBJ whole genome shotgun (WGS) entry which is preliminary data.</text>
</comment>
<dbReference type="PANTHER" id="PTHR14742">
    <property type="entry name" value="RIBONUCLEASE P SUBUNIT P21"/>
    <property type="match status" value="1"/>
</dbReference>
<evidence type="ECO:0000313" key="7">
    <source>
        <dbReference type="Proteomes" id="UP001187682"/>
    </source>
</evidence>
<evidence type="ECO:0000256" key="5">
    <source>
        <dbReference type="SAM" id="MobiDB-lite"/>
    </source>
</evidence>
<feature type="region of interest" description="Disordered" evidence="5">
    <location>
        <begin position="152"/>
        <end position="174"/>
    </location>
</feature>
<organism evidence="6 7">
    <name type="scientific">Cephalotrichum gorgonifer</name>
    <dbReference type="NCBI Taxonomy" id="2041049"/>
    <lineage>
        <taxon>Eukaryota</taxon>
        <taxon>Fungi</taxon>
        <taxon>Dikarya</taxon>
        <taxon>Ascomycota</taxon>
        <taxon>Pezizomycotina</taxon>
        <taxon>Sordariomycetes</taxon>
        <taxon>Hypocreomycetidae</taxon>
        <taxon>Microascales</taxon>
        <taxon>Microascaceae</taxon>
        <taxon>Cephalotrichum</taxon>
    </lineage>
</organism>
<evidence type="ECO:0000256" key="2">
    <source>
        <dbReference type="ARBA" id="ARBA00022723"/>
    </source>
</evidence>
<dbReference type="AlphaFoldDB" id="A0AAE8MV33"/>
<keyword evidence="7" id="KW-1185">Reference proteome</keyword>
<dbReference type="GO" id="GO:0005655">
    <property type="term" value="C:nucleolar ribonuclease P complex"/>
    <property type="evidence" value="ECO:0007669"/>
    <property type="project" value="TreeGrafter"/>
</dbReference>
<protein>
    <recommendedName>
        <fullName evidence="8">Rpr2-domain-containing protein</fullName>
    </recommendedName>
</protein>
<dbReference type="Gene3D" id="6.20.50.20">
    <property type="match status" value="1"/>
</dbReference>
<comment type="similarity">
    <text evidence="4">Belongs to the eukaryotic/archaeal RNase P protein component 4 family.</text>
</comment>
<keyword evidence="1" id="KW-0819">tRNA processing</keyword>
<sequence length="174" mass="19100">MAKKQSGSVPNRAIYSRLSYLYQAAAYLGSQAPPSADSGHPRALGSWDESQAGPGAQDQTREPHKDIHATASRRLLSDLRAVSLKTQIRIDPSIKRTICKYCDTLLVEGTSCTSSVENRSRGGKKPWADVLVMKCGTCGREKRFPISAARQKRRPFREGEVKGDVDGVVTLPER</sequence>
<accession>A0AAE8MV33</accession>
<proteinExistence type="inferred from homology"/>
<gene>
    <name evidence="6" type="ORF">DNG_02860</name>
</gene>
<evidence type="ECO:0008006" key="8">
    <source>
        <dbReference type="Google" id="ProtNLM"/>
    </source>
</evidence>
<dbReference type="Proteomes" id="UP001187682">
    <property type="component" value="Unassembled WGS sequence"/>
</dbReference>
<dbReference type="PANTHER" id="PTHR14742:SF0">
    <property type="entry name" value="RIBONUCLEASE P PROTEIN SUBUNIT P21"/>
    <property type="match status" value="1"/>
</dbReference>
<dbReference type="InterPro" id="IPR007175">
    <property type="entry name" value="Rpr2/Snm1/Rpp21"/>
</dbReference>
<dbReference type="GO" id="GO:0046872">
    <property type="term" value="F:metal ion binding"/>
    <property type="evidence" value="ECO:0007669"/>
    <property type="project" value="UniProtKB-KW"/>
</dbReference>
<evidence type="ECO:0000256" key="4">
    <source>
        <dbReference type="ARBA" id="ARBA00038402"/>
    </source>
</evidence>
<evidence type="ECO:0000256" key="1">
    <source>
        <dbReference type="ARBA" id="ARBA00022694"/>
    </source>
</evidence>
<evidence type="ECO:0000256" key="3">
    <source>
        <dbReference type="ARBA" id="ARBA00022833"/>
    </source>
</evidence>
<dbReference type="EMBL" id="ONZQ02000003">
    <property type="protein sequence ID" value="SPO00008.1"/>
    <property type="molecule type" value="Genomic_DNA"/>
</dbReference>
<dbReference type="Pfam" id="PF04032">
    <property type="entry name" value="Rpr2"/>
    <property type="match status" value="1"/>
</dbReference>
<keyword evidence="2" id="KW-0479">Metal-binding</keyword>
<feature type="compositionally biased region" description="Basic and acidic residues" evidence="5">
    <location>
        <begin position="156"/>
        <end position="165"/>
    </location>
</feature>
<keyword evidence="3" id="KW-0862">Zinc</keyword>